<dbReference type="GO" id="GO:0015628">
    <property type="term" value="P:protein secretion by the type II secretion system"/>
    <property type="evidence" value="ECO:0007669"/>
    <property type="project" value="InterPro"/>
</dbReference>
<keyword evidence="7 10" id="KW-0812">Transmembrane</keyword>
<dbReference type="PRINTS" id="PR00813">
    <property type="entry name" value="BCTERIALGSPG"/>
</dbReference>
<dbReference type="SUPFAM" id="SSF54523">
    <property type="entry name" value="Pili subunits"/>
    <property type="match status" value="1"/>
</dbReference>
<evidence type="ECO:0000256" key="3">
    <source>
        <dbReference type="ARBA" id="ARBA00020042"/>
    </source>
</evidence>
<evidence type="ECO:0000256" key="8">
    <source>
        <dbReference type="ARBA" id="ARBA00022989"/>
    </source>
</evidence>
<dbReference type="PROSITE" id="PS00409">
    <property type="entry name" value="PROKAR_NTER_METHYL"/>
    <property type="match status" value="1"/>
</dbReference>
<feature type="transmembrane region" description="Helical" evidence="10">
    <location>
        <begin position="12"/>
        <end position="33"/>
    </location>
</feature>
<organism evidence="12">
    <name type="scientific">uncultured bacterium Rifle_16ft_4_minimus_4226</name>
    <dbReference type="NCBI Taxonomy" id="1665160"/>
    <lineage>
        <taxon>Bacteria</taxon>
        <taxon>environmental samples</taxon>
    </lineage>
</organism>
<evidence type="ECO:0000256" key="5">
    <source>
        <dbReference type="ARBA" id="ARBA00022481"/>
    </source>
</evidence>
<evidence type="ECO:0000256" key="10">
    <source>
        <dbReference type="SAM" id="Phobius"/>
    </source>
</evidence>
<feature type="domain" description="Type II secretion system protein GspG C-terminal" evidence="11">
    <location>
        <begin position="31"/>
        <end position="137"/>
    </location>
</feature>
<dbReference type="NCBIfam" id="TIGR01710">
    <property type="entry name" value="typeII_sec_gspG"/>
    <property type="match status" value="1"/>
</dbReference>
<reference evidence="12" key="1">
    <citation type="journal article" date="2015" name="ISME J.">
        <title>Aquifer environment selects for microbial species cohorts in sediment and groundwater.</title>
        <authorList>
            <person name="Hug L.A."/>
            <person name="Thomas B.C."/>
            <person name="Brown C.T."/>
            <person name="Frischkorn K.R."/>
            <person name="Williams K.H."/>
            <person name="Tringe S.G."/>
            <person name="Banfield J.F."/>
        </authorList>
    </citation>
    <scope>NUCLEOTIDE SEQUENCE</scope>
</reference>
<dbReference type="InterPro" id="IPR013545">
    <property type="entry name" value="T2SS_protein-GspG_C"/>
</dbReference>
<keyword evidence="6" id="KW-0997">Cell inner membrane</keyword>
<keyword evidence="5" id="KW-0488">Methylation</keyword>
<dbReference type="InterPro" id="IPR045584">
    <property type="entry name" value="Pilin-like"/>
</dbReference>
<comment type="similarity">
    <text evidence="2">Belongs to the GSP G family.</text>
</comment>
<dbReference type="EMBL" id="KT007030">
    <property type="protein sequence ID" value="AKQ04181.1"/>
    <property type="molecule type" value="Genomic_DNA"/>
</dbReference>
<protein>
    <recommendedName>
        <fullName evidence="3">Type II secretion system core protein G</fullName>
    </recommendedName>
</protein>
<name>A0A0H4T8M6_9BACT</name>
<proteinExistence type="inferred from homology"/>
<evidence type="ECO:0000256" key="9">
    <source>
        <dbReference type="ARBA" id="ARBA00023136"/>
    </source>
</evidence>
<dbReference type="InterPro" id="IPR012902">
    <property type="entry name" value="N_methyl_site"/>
</dbReference>
<keyword evidence="9 10" id="KW-0472">Membrane</keyword>
<evidence type="ECO:0000256" key="7">
    <source>
        <dbReference type="ARBA" id="ARBA00022692"/>
    </source>
</evidence>
<evidence type="ECO:0000313" key="12">
    <source>
        <dbReference type="EMBL" id="AKQ04181.1"/>
    </source>
</evidence>
<comment type="subcellular location">
    <subcellularLocation>
        <location evidence="1">Cell inner membrane</location>
        <topology evidence="1">Single-pass membrane protein</topology>
    </subcellularLocation>
</comment>
<dbReference type="NCBIfam" id="TIGR02532">
    <property type="entry name" value="IV_pilin_GFxxxE"/>
    <property type="match status" value="1"/>
</dbReference>
<gene>
    <name evidence="12" type="primary">gspG2</name>
</gene>
<dbReference type="Pfam" id="PF07963">
    <property type="entry name" value="N_methyl"/>
    <property type="match status" value="1"/>
</dbReference>
<keyword evidence="4" id="KW-1003">Cell membrane</keyword>
<sequence length="147" mass="16157">MRKGREEGFTLIELLIVMIILGLLAALVGPRLFSKVGKSKQQAAQAQIELFATALDTFRLDVGRYPTTEEGLAALRVKSSGVERWDGPYLPKEIPNDPWGGPYEYKCPGDNGEYDIISYGLDGVPGGEGENQDIVSWKGLEQKQVTN</sequence>
<evidence type="ECO:0000259" key="11">
    <source>
        <dbReference type="Pfam" id="PF08334"/>
    </source>
</evidence>
<evidence type="ECO:0000256" key="1">
    <source>
        <dbReference type="ARBA" id="ARBA00004377"/>
    </source>
</evidence>
<dbReference type="GO" id="GO:0015627">
    <property type="term" value="C:type II protein secretion system complex"/>
    <property type="evidence" value="ECO:0007669"/>
    <property type="project" value="InterPro"/>
</dbReference>
<evidence type="ECO:0000256" key="4">
    <source>
        <dbReference type="ARBA" id="ARBA00022475"/>
    </source>
</evidence>
<dbReference type="AlphaFoldDB" id="A0A0H4T8M6"/>
<accession>A0A0H4T8M6</accession>
<evidence type="ECO:0000256" key="6">
    <source>
        <dbReference type="ARBA" id="ARBA00022519"/>
    </source>
</evidence>
<dbReference type="InterPro" id="IPR000983">
    <property type="entry name" value="Bac_GSPG_pilin"/>
</dbReference>
<dbReference type="Gene3D" id="3.30.700.10">
    <property type="entry name" value="Glycoprotein, Type 4 Pilin"/>
    <property type="match status" value="1"/>
</dbReference>
<keyword evidence="8 10" id="KW-1133">Transmembrane helix</keyword>
<dbReference type="InterPro" id="IPR010054">
    <property type="entry name" value="Type2_sec_GspG"/>
</dbReference>
<evidence type="ECO:0000256" key="2">
    <source>
        <dbReference type="ARBA" id="ARBA00009984"/>
    </source>
</evidence>
<dbReference type="Pfam" id="PF08334">
    <property type="entry name" value="T2SSG"/>
    <property type="match status" value="1"/>
</dbReference>
<dbReference type="GO" id="GO:0005886">
    <property type="term" value="C:plasma membrane"/>
    <property type="evidence" value="ECO:0007669"/>
    <property type="project" value="UniProtKB-SubCell"/>
</dbReference>